<dbReference type="InterPro" id="IPR012340">
    <property type="entry name" value="NA-bd_OB-fold"/>
</dbReference>
<dbReference type="Pfam" id="PF01575">
    <property type="entry name" value="MaoC_dehydratas"/>
    <property type="match status" value="1"/>
</dbReference>
<proteinExistence type="predicted"/>
<accession>A0A848FD24</accession>
<evidence type="ECO:0000259" key="1">
    <source>
        <dbReference type="Pfam" id="PF01575"/>
    </source>
</evidence>
<dbReference type="InterPro" id="IPR002539">
    <property type="entry name" value="MaoC-like_dom"/>
</dbReference>
<dbReference type="Gene3D" id="6.10.30.10">
    <property type="match status" value="1"/>
</dbReference>
<feature type="domain" description="ChsH2 rubredoxin-like zinc ribbon" evidence="3">
    <location>
        <begin position="18"/>
        <end position="53"/>
    </location>
</feature>
<dbReference type="Gene3D" id="3.10.129.10">
    <property type="entry name" value="Hotdog Thioesterase"/>
    <property type="match status" value="1"/>
</dbReference>
<dbReference type="SUPFAM" id="SSF50249">
    <property type="entry name" value="Nucleic acid-binding proteins"/>
    <property type="match status" value="1"/>
</dbReference>
<evidence type="ECO:0000313" key="4">
    <source>
        <dbReference type="EMBL" id="NML16695.1"/>
    </source>
</evidence>
<keyword evidence="5" id="KW-1185">Reference proteome</keyword>
<dbReference type="InterPro" id="IPR002878">
    <property type="entry name" value="ChsH2_C"/>
</dbReference>
<dbReference type="Proteomes" id="UP000574067">
    <property type="component" value="Unassembled WGS sequence"/>
</dbReference>
<evidence type="ECO:0000259" key="3">
    <source>
        <dbReference type="Pfam" id="PF12172"/>
    </source>
</evidence>
<reference evidence="4 5" key="1">
    <citation type="submission" date="2020-04" db="EMBL/GenBank/DDBJ databases">
        <title>Azohydromonas sp. isolated from soil.</title>
        <authorList>
            <person name="Dahal R.H."/>
        </authorList>
    </citation>
    <scope>NUCLEOTIDE SEQUENCE [LARGE SCALE GENOMIC DNA]</scope>
    <source>
        <strain evidence="4 5">G-1-1-14</strain>
    </source>
</reference>
<dbReference type="PANTHER" id="PTHR34075">
    <property type="entry name" value="BLR3430 PROTEIN"/>
    <property type="match status" value="1"/>
</dbReference>
<protein>
    <submittedName>
        <fullName evidence="4">Acyl dehydratase</fullName>
    </submittedName>
</protein>
<organism evidence="4 5">
    <name type="scientific">Azohydromonas caseinilytica</name>
    <dbReference type="NCBI Taxonomy" id="2728836"/>
    <lineage>
        <taxon>Bacteria</taxon>
        <taxon>Pseudomonadati</taxon>
        <taxon>Pseudomonadota</taxon>
        <taxon>Betaproteobacteria</taxon>
        <taxon>Burkholderiales</taxon>
        <taxon>Sphaerotilaceae</taxon>
        <taxon>Azohydromonas</taxon>
    </lineage>
</organism>
<dbReference type="PANTHER" id="PTHR34075:SF5">
    <property type="entry name" value="BLR3430 PROTEIN"/>
    <property type="match status" value="1"/>
</dbReference>
<sequence>MEWNKPLPQPTPLSQPYWDGLRQRRVRLQRCGDCEHWIFFPRAHCPSCGSHKLAWHDVSGEGTLYTWTAARVPTLPEFGDEMPQLLAVVELDEGPRMNTTLVGVQPEGLQTGLRVRPVFDERPGSVTLLRYTSADSTHPSVIEAGQRPEAGPVANEPAAPARRIDVKDLAGLQGLVSEAFSGWSSEVEVTQELIDRFAELSGDDYWIHTDPVKARAQSPFGTTIAHGALVQVLASRMRIPMDWEIVGYTNMVNYGSDRLRFPAPVTSGSRIHARSRVKAVQQVKSGVQLTLEIHTHIVGHDRPSVINDLVVLYM</sequence>
<dbReference type="Pfam" id="PF12172">
    <property type="entry name" value="zf-ChsH2"/>
    <property type="match status" value="1"/>
</dbReference>
<dbReference type="InterPro" id="IPR039375">
    <property type="entry name" value="NodN-like"/>
</dbReference>
<dbReference type="SUPFAM" id="SSF54637">
    <property type="entry name" value="Thioesterase/thiol ester dehydrase-isomerase"/>
    <property type="match status" value="1"/>
</dbReference>
<dbReference type="InterPro" id="IPR029069">
    <property type="entry name" value="HotDog_dom_sf"/>
</dbReference>
<evidence type="ECO:0000259" key="2">
    <source>
        <dbReference type="Pfam" id="PF01796"/>
    </source>
</evidence>
<name>A0A848FD24_9BURK</name>
<gene>
    <name evidence="4" type="ORF">HHL10_17060</name>
</gene>
<dbReference type="Pfam" id="PF01796">
    <property type="entry name" value="OB_ChsH2_C"/>
    <property type="match status" value="1"/>
</dbReference>
<comment type="caution">
    <text evidence="4">The sequence shown here is derived from an EMBL/GenBank/DDBJ whole genome shotgun (WGS) entry which is preliminary data.</text>
</comment>
<dbReference type="EMBL" id="JABBFW010000012">
    <property type="protein sequence ID" value="NML16695.1"/>
    <property type="molecule type" value="Genomic_DNA"/>
</dbReference>
<feature type="domain" description="ChsH2 C-terminal OB-fold" evidence="2">
    <location>
        <begin position="55"/>
        <end position="120"/>
    </location>
</feature>
<dbReference type="InterPro" id="IPR022002">
    <property type="entry name" value="ChsH2_Znr"/>
</dbReference>
<dbReference type="InterPro" id="IPR052513">
    <property type="entry name" value="Thioester_dehydratase-like"/>
</dbReference>
<evidence type="ECO:0000313" key="5">
    <source>
        <dbReference type="Proteomes" id="UP000574067"/>
    </source>
</evidence>
<feature type="domain" description="MaoC-like" evidence="1">
    <location>
        <begin position="185"/>
        <end position="287"/>
    </location>
</feature>
<dbReference type="RefSeq" id="WP_169161601.1">
    <property type="nucleotide sequence ID" value="NZ_JABBFW010000012.1"/>
</dbReference>
<dbReference type="AlphaFoldDB" id="A0A848FD24"/>
<dbReference type="CDD" id="cd03450">
    <property type="entry name" value="NodN"/>
    <property type="match status" value="1"/>
</dbReference>